<dbReference type="SMART" id="SM00233">
    <property type="entry name" value="PH"/>
    <property type="match status" value="1"/>
</dbReference>
<reference evidence="3 4" key="1">
    <citation type="submission" date="2024-09" db="EMBL/GenBank/DDBJ databases">
        <title>A chromosome-level genome assembly of Gray's grenadier anchovy, Coilia grayii.</title>
        <authorList>
            <person name="Fu Z."/>
        </authorList>
    </citation>
    <scope>NUCLEOTIDE SEQUENCE [LARGE SCALE GENOMIC DNA]</scope>
    <source>
        <strain evidence="3">G4</strain>
        <tissue evidence="3">Muscle</tissue>
    </source>
</reference>
<sequence>MSHVQKQKSTELDGVEKVHSGYLRKSPFSGNQGAMKSWKRRFFELLKTSEDVFHLKYYESEERRDKALGTIDMSQVLLVLFCPENHTKWASIHKNFGCTPSCVLILKTVDRDFFLIGENSTEMDIWYKSLTLKQQGTQKNSAGCEKNDKNKDTDGYIEMAALEIPLPAPGGSLLASFSQALQELDEEEESEPQSEDKDSKPDDQSELLSPVEIEVCVSKDNLQRHLSLTEEEIQPRPMVASWTETSTTLLTGDKILAINDIRVDSTQEIEKYLTKVQKDEVKVTVRRLSKDMEDS</sequence>
<dbReference type="InterPro" id="IPR001849">
    <property type="entry name" value="PH_domain"/>
</dbReference>
<feature type="region of interest" description="Disordered" evidence="1">
    <location>
        <begin position="181"/>
        <end position="205"/>
    </location>
</feature>
<evidence type="ECO:0000256" key="1">
    <source>
        <dbReference type="SAM" id="MobiDB-lite"/>
    </source>
</evidence>
<protein>
    <recommendedName>
        <fullName evidence="2">PH domain-containing protein</fullName>
    </recommendedName>
</protein>
<feature type="compositionally biased region" description="Basic and acidic residues" evidence="1">
    <location>
        <begin position="194"/>
        <end position="203"/>
    </location>
</feature>
<keyword evidence="4" id="KW-1185">Reference proteome</keyword>
<evidence type="ECO:0000259" key="2">
    <source>
        <dbReference type="PROSITE" id="PS50003"/>
    </source>
</evidence>
<name>A0ABD1IVQ4_9TELE</name>
<dbReference type="SUPFAM" id="SSF50729">
    <property type="entry name" value="PH domain-like"/>
    <property type="match status" value="1"/>
</dbReference>
<gene>
    <name evidence="3" type="ORF">ACEWY4_025706</name>
</gene>
<dbReference type="Pfam" id="PF00169">
    <property type="entry name" value="PH"/>
    <property type="match status" value="1"/>
</dbReference>
<feature type="compositionally biased region" description="Acidic residues" evidence="1">
    <location>
        <begin position="183"/>
        <end position="193"/>
    </location>
</feature>
<dbReference type="PROSITE" id="PS50003">
    <property type="entry name" value="PH_DOMAIN"/>
    <property type="match status" value="1"/>
</dbReference>
<dbReference type="InterPro" id="IPR036034">
    <property type="entry name" value="PDZ_sf"/>
</dbReference>
<dbReference type="Proteomes" id="UP001591681">
    <property type="component" value="Unassembled WGS sequence"/>
</dbReference>
<proteinExistence type="predicted"/>
<dbReference type="AlphaFoldDB" id="A0ABD1IVQ4"/>
<dbReference type="SUPFAM" id="SSF50156">
    <property type="entry name" value="PDZ domain-like"/>
    <property type="match status" value="1"/>
</dbReference>
<comment type="caution">
    <text evidence="3">The sequence shown here is derived from an EMBL/GenBank/DDBJ whole genome shotgun (WGS) entry which is preliminary data.</text>
</comment>
<evidence type="ECO:0000313" key="3">
    <source>
        <dbReference type="EMBL" id="KAL2078021.1"/>
    </source>
</evidence>
<feature type="domain" description="PH" evidence="2">
    <location>
        <begin position="16"/>
        <end position="135"/>
    </location>
</feature>
<dbReference type="Gene3D" id="2.30.29.30">
    <property type="entry name" value="Pleckstrin-homology domain (PH domain)/Phosphotyrosine-binding domain (PTB)"/>
    <property type="match status" value="1"/>
</dbReference>
<dbReference type="InterPro" id="IPR011993">
    <property type="entry name" value="PH-like_dom_sf"/>
</dbReference>
<dbReference type="PANTHER" id="PTHR47014">
    <property type="entry name" value="PLECKSTRIN HOMOLOGY DOMAIN-CONTAINING FAMILY S MEMBER 1"/>
    <property type="match status" value="1"/>
</dbReference>
<dbReference type="EMBL" id="JBHFQA010000023">
    <property type="protein sequence ID" value="KAL2078021.1"/>
    <property type="molecule type" value="Genomic_DNA"/>
</dbReference>
<dbReference type="Gene3D" id="2.30.42.10">
    <property type="match status" value="1"/>
</dbReference>
<organism evidence="3 4">
    <name type="scientific">Coilia grayii</name>
    <name type="common">Gray's grenadier anchovy</name>
    <dbReference type="NCBI Taxonomy" id="363190"/>
    <lineage>
        <taxon>Eukaryota</taxon>
        <taxon>Metazoa</taxon>
        <taxon>Chordata</taxon>
        <taxon>Craniata</taxon>
        <taxon>Vertebrata</taxon>
        <taxon>Euteleostomi</taxon>
        <taxon>Actinopterygii</taxon>
        <taxon>Neopterygii</taxon>
        <taxon>Teleostei</taxon>
        <taxon>Clupei</taxon>
        <taxon>Clupeiformes</taxon>
        <taxon>Clupeoidei</taxon>
        <taxon>Engraulidae</taxon>
        <taxon>Coilinae</taxon>
        <taxon>Coilia</taxon>
    </lineage>
</organism>
<dbReference type="PANTHER" id="PTHR47014:SF1">
    <property type="entry name" value="PLECKSTRIN HOMOLOGY DOMAIN-CONTAINING FAMILY S MEMBER 1"/>
    <property type="match status" value="1"/>
</dbReference>
<evidence type="ECO:0000313" key="4">
    <source>
        <dbReference type="Proteomes" id="UP001591681"/>
    </source>
</evidence>
<dbReference type="InterPro" id="IPR042986">
    <property type="entry name" value="PLEKHS1"/>
</dbReference>
<accession>A0ABD1IVQ4</accession>